<dbReference type="RefSeq" id="WP_053172688.1">
    <property type="nucleotide sequence ID" value="NZ_LFYT02000001.1"/>
</dbReference>
<dbReference type="Pfam" id="PF04972">
    <property type="entry name" value="BON"/>
    <property type="match status" value="2"/>
</dbReference>
<proteinExistence type="predicted"/>
<gene>
    <name evidence="4" type="ORF">H663_001460</name>
</gene>
<reference evidence="4" key="1">
    <citation type="submission" date="2017-04" db="EMBL/GenBank/DDBJ databases">
        <title>Unexpected and diverse lifestyles within the genus Limnohabitans.</title>
        <authorList>
            <person name="Kasalicky V."/>
            <person name="Mehrshad M."/>
            <person name="Andrei S.-A."/>
            <person name="Salcher M."/>
            <person name="Kratochvilova H."/>
            <person name="Simek K."/>
            <person name="Ghai R."/>
        </authorList>
    </citation>
    <scope>NUCLEOTIDE SEQUENCE [LARGE SCALE GENOMIC DNA]</scope>
    <source>
        <strain evidence="4">II-D5</strain>
    </source>
</reference>
<accession>A0A2T7UJ58</accession>
<name>A0A2T7UJ58_9BURK</name>
<dbReference type="OrthoDB" id="5294487at2"/>
<protein>
    <submittedName>
        <fullName evidence="4">Transporter</fullName>
    </submittedName>
</protein>
<organism evidence="4 5">
    <name type="scientific">Limnohabitans planktonicus II-D5</name>
    <dbReference type="NCBI Taxonomy" id="1293045"/>
    <lineage>
        <taxon>Bacteria</taxon>
        <taxon>Pseudomonadati</taxon>
        <taxon>Pseudomonadota</taxon>
        <taxon>Betaproteobacteria</taxon>
        <taxon>Burkholderiales</taxon>
        <taxon>Comamonadaceae</taxon>
        <taxon>Limnohabitans</taxon>
    </lineage>
</organism>
<dbReference type="Gene3D" id="3.30.1340.30">
    <property type="match status" value="1"/>
</dbReference>
<feature type="signal peptide" evidence="2">
    <location>
        <begin position="1"/>
        <end position="16"/>
    </location>
</feature>
<feature type="domain" description="BON" evidence="3">
    <location>
        <begin position="51"/>
        <end position="118"/>
    </location>
</feature>
<dbReference type="EMBL" id="LFYT02000001">
    <property type="protein sequence ID" value="PVE44707.1"/>
    <property type="molecule type" value="Genomic_DNA"/>
</dbReference>
<evidence type="ECO:0000259" key="3">
    <source>
        <dbReference type="PROSITE" id="PS50914"/>
    </source>
</evidence>
<dbReference type="AlphaFoldDB" id="A0A2T7UJ58"/>
<sequence length="208" mass="22339">MKRKFNSLVLSGAVLAATLSSLSGCVPLVVGGAVMTGLVATDRRTAGAQVEDEGIELKVGSAVRKDLGDAVHLNVTSFNRRVLLTGEVRSAADKERAEKLAQSQENVQSVINDLAVGPASSFSQRSKDTVTTSQIKAAFVDAKDLQVNAFKVLTERGIVYLMGRVTPREAKRASDIVRTIGGVTKVVRVFEEISEEELQRLSQPPMNK</sequence>
<evidence type="ECO:0000256" key="1">
    <source>
        <dbReference type="ARBA" id="ARBA00022729"/>
    </source>
</evidence>
<keyword evidence="5" id="KW-1185">Reference proteome</keyword>
<feature type="domain" description="BON" evidence="3">
    <location>
        <begin position="127"/>
        <end position="197"/>
    </location>
</feature>
<comment type="caution">
    <text evidence="4">The sequence shown here is derived from an EMBL/GenBank/DDBJ whole genome shotgun (WGS) entry which is preliminary data.</text>
</comment>
<dbReference type="PANTHER" id="PTHR34606:SF4">
    <property type="entry name" value="OUTER MEMBRANE LIPOPROTEIN DOLP"/>
    <property type="match status" value="1"/>
</dbReference>
<dbReference type="PROSITE" id="PS51257">
    <property type="entry name" value="PROKAR_LIPOPROTEIN"/>
    <property type="match status" value="1"/>
</dbReference>
<feature type="chain" id="PRO_5015692576" evidence="2">
    <location>
        <begin position="17"/>
        <end position="208"/>
    </location>
</feature>
<dbReference type="InterPro" id="IPR014004">
    <property type="entry name" value="Transpt-assoc_nodulatn_dom_bac"/>
</dbReference>
<evidence type="ECO:0000313" key="5">
    <source>
        <dbReference type="Proteomes" id="UP000037507"/>
    </source>
</evidence>
<dbReference type="SMART" id="SM00749">
    <property type="entry name" value="BON"/>
    <property type="match status" value="2"/>
</dbReference>
<dbReference type="STRING" id="1293045.H663_10165"/>
<evidence type="ECO:0000256" key="2">
    <source>
        <dbReference type="SAM" id="SignalP"/>
    </source>
</evidence>
<dbReference type="InterPro" id="IPR051686">
    <property type="entry name" value="Lipoprotein_DolP"/>
</dbReference>
<keyword evidence="1 2" id="KW-0732">Signal</keyword>
<dbReference type="Proteomes" id="UP000037507">
    <property type="component" value="Unassembled WGS sequence"/>
</dbReference>
<dbReference type="PANTHER" id="PTHR34606">
    <property type="entry name" value="BON DOMAIN-CONTAINING PROTEIN"/>
    <property type="match status" value="1"/>
</dbReference>
<dbReference type="PROSITE" id="PS50914">
    <property type="entry name" value="BON"/>
    <property type="match status" value="2"/>
</dbReference>
<evidence type="ECO:0000313" key="4">
    <source>
        <dbReference type="EMBL" id="PVE44707.1"/>
    </source>
</evidence>
<dbReference type="InterPro" id="IPR007055">
    <property type="entry name" value="BON_dom"/>
</dbReference>